<evidence type="ECO:0000256" key="5">
    <source>
        <dbReference type="ARBA" id="ARBA00022989"/>
    </source>
</evidence>
<dbReference type="GO" id="GO:0005254">
    <property type="term" value="F:chloride channel activity"/>
    <property type="evidence" value="ECO:0007669"/>
    <property type="project" value="InterPro"/>
</dbReference>
<evidence type="ECO:0000256" key="9">
    <source>
        <dbReference type="SAM" id="Phobius"/>
    </source>
</evidence>
<evidence type="ECO:0000256" key="8">
    <source>
        <dbReference type="SAM" id="MobiDB-lite"/>
    </source>
</evidence>
<keyword evidence="11" id="KW-1185">Reference proteome</keyword>
<dbReference type="AlphaFoldDB" id="A0A165DK28"/>
<accession>A0A165DK28</accession>
<feature type="transmembrane region" description="Helical" evidence="9">
    <location>
        <begin position="43"/>
        <end position="65"/>
    </location>
</feature>
<dbReference type="Pfam" id="PF25539">
    <property type="entry name" value="Bestrophin_2"/>
    <property type="match status" value="2"/>
</dbReference>
<evidence type="ECO:0000256" key="6">
    <source>
        <dbReference type="ARBA" id="ARBA00023065"/>
    </source>
</evidence>
<evidence type="ECO:0000256" key="2">
    <source>
        <dbReference type="ARBA" id="ARBA00022448"/>
    </source>
</evidence>
<dbReference type="PANTHER" id="PTHR33281:SF19">
    <property type="entry name" value="VOLTAGE-DEPENDENT ANION CHANNEL-FORMING PROTEIN YNEE"/>
    <property type="match status" value="1"/>
</dbReference>
<feature type="region of interest" description="Disordered" evidence="8">
    <location>
        <begin position="308"/>
        <end position="368"/>
    </location>
</feature>
<dbReference type="STRING" id="1314781.A0A165DK28"/>
<evidence type="ECO:0000256" key="3">
    <source>
        <dbReference type="ARBA" id="ARBA00022475"/>
    </source>
</evidence>
<keyword evidence="6" id="KW-0406">Ion transport</keyword>
<keyword evidence="5 9" id="KW-1133">Transmembrane helix</keyword>
<feature type="transmembrane region" description="Helical" evidence="9">
    <location>
        <begin position="71"/>
        <end position="91"/>
    </location>
</feature>
<feature type="transmembrane region" description="Helical" evidence="9">
    <location>
        <begin position="536"/>
        <end position="555"/>
    </location>
</feature>
<dbReference type="GO" id="GO:0005886">
    <property type="term" value="C:plasma membrane"/>
    <property type="evidence" value="ECO:0007669"/>
    <property type="project" value="UniProtKB-SubCell"/>
</dbReference>
<dbReference type="InParanoid" id="A0A165DK28"/>
<dbReference type="Proteomes" id="UP000077266">
    <property type="component" value="Unassembled WGS sequence"/>
</dbReference>
<feature type="region of interest" description="Disordered" evidence="8">
    <location>
        <begin position="613"/>
        <end position="646"/>
    </location>
</feature>
<keyword evidence="3" id="KW-1003">Cell membrane</keyword>
<proteinExistence type="predicted"/>
<dbReference type="OrthoDB" id="1368at2759"/>
<feature type="compositionally biased region" description="Low complexity" evidence="8">
    <location>
        <begin position="395"/>
        <end position="410"/>
    </location>
</feature>
<organism evidence="10 11">
    <name type="scientific">Exidia glandulosa HHB12029</name>
    <dbReference type="NCBI Taxonomy" id="1314781"/>
    <lineage>
        <taxon>Eukaryota</taxon>
        <taxon>Fungi</taxon>
        <taxon>Dikarya</taxon>
        <taxon>Basidiomycota</taxon>
        <taxon>Agaricomycotina</taxon>
        <taxon>Agaricomycetes</taxon>
        <taxon>Auriculariales</taxon>
        <taxon>Exidiaceae</taxon>
        <taxon>Exidia</taxon>
    </lineage>
</organism>
<name>A0A165DK28_EXIGL</name>
<dbReference type="InterPro" id="IPR044669">
    <property type="entry name" value="YneE/VCCN1/2-like"/>
</dbReference>
<feature type="region of interest" description="Disordered" evidence="8">
    <location>
        <begin position="395"/>
        <end position="427"/>
    </location>
</feature>
<evidence type="ECO:0000313" key="11">
    <source>
        <dbReference type="Proteomes" id="UP000077266"/>
    </source>
</evidence>
<dbReference type="PANTHER" id="PTHR33281">
    <property type="entry name" value="UPF0187 PROTEIN YNEE"/>
    <property type="match status" value="1"/>
</dbReference>
<keyword evidence="2" id="KW-0813">Transport</keyword>
<evidence type="ECO:0000313" key="10">
    <source>
        <dbReference type="EMBL" id="KZV84737.1"/>
    </source>
</evidence>
<protein>
    <submittedName>
        <fullName evidence="10">UPF0187-domain-containing protein</fullName>
    </submittedName>
</protein>
<comment type="subcellular location">
    <subcellularLocation>
        <location evidence="1">Cell membrane</location>
        <topology evidence="1">Multi-pass membrane protein</topology>
    </subcellularLocation>
</comment>
<keyword evidence="4 9" id="KW-0812">Transmembrane</keyword>
<keyword evidence="7 9" id="KW-0472">Membrane</keyword>
<evidence type="ECO:0000256" key="7">
    <source>
        <dbReference type="ARBA" id="ARBA00023136"/>
    </source>
</evidence>
<feature type="compositionally biased region" description="Basic and acidic residues" evidence="8">
    <location>
        <begin position="346"/>
        <end position="360"/>
    </location>
</feature>
<feature type="region of interest" description="Disordered" evidence="8">
    <location>
        <begin position="219"/>
        <end position="255"/>
    </location>
</feature>
<feature type="compositionally biased region" description="Low complexity" evidence="8">
    <location>
        <begin position="327"/>
        <end position="343"/>
    </location>
</feature>
<gene>
    <name evidence="10" type="ORF">EXIGLDRAFT_841979</name>
</gene>
<evidence type="ECO:0000256" key="4">
    <source>
        <dbReference type="ARBA" id="ARBA00022692"/>
    </source>
</evidence>
<sequence>MPYRRPHQPRNLLPAANTHGVQVFMPVVPSERISPFTFGRGTVLWRIWPAVLLHTVFAALVITISDYTVKLAIPNVLLTVCGVVIGFVLSYRASSGYDRYWMGRSAWGDLMRNARTLARLIWFHVPARLTPGTEPAPEHEARQVMREKRMAIKLIEGFAVATKHHLRGEMTIFYQDLFPIVEPLHLHPRRERGPPPEEEPKKRPSLLVTLGSRISSAVSKVSSRSSSSSLAKGKQSANASSSSLSVPGALSASPATSTDLLLPASPPHVSIHIAEAPSTPASAPAVAFAPSSDRDALLPKAANGNGAYGTFSDLPDSPATLKPITQPNPSELSLSPSETSSENGSEDEHHCGEDCDHEHTPLFPSSLSDADRAKLPKIATELVAFSSFVEMLSPTARRQAPPPARGQQPPIDGQPMSPTGSAIPDDASVMQVDPVDYVSHYDRKHRPRIPGGGENIPLQVLWCISDWLATCEKRNTVPGTSLGTTIATLGALEDALGQLEKILMTPLPFVYSVHIRSVVWVYMFCMPFQLVDPFGVWTIPGVAIAAFFFLGLLAAGEEIEQPFGYDENDLNLDLFTNEMVHNELAELVHTPGINVLQRHVGANGTIAGLCAPRHPHVDGPSDAPRERPKSAYVASAPAAPGHSHDAVPQHIAGASEVPHVPVHHDAVHALPVTSQ</sequence>
<evidence type="ECO:0000256" key="1">
    <source>
        <dbReference type="ARBA" id="ARBA00004651"/>
    </source>
</evidence>
<dbReference type="EMBL" id="KV426213">
    <property type="protein sequence ID" value="KZV84737.1"/>
    <property type="molecule type" value="Genomic_DNA"/>
</dbReference>
<feature type="compositionally biased region" description="Basic and acidic residues" evidence="8">
    <location>
        <begin position="615"/>
        <end position="629"/>
    </location>
</feature>
<reference evidence="10 11" key="1">
    <citation type="journal article" date="2016" name="Mol. Biol. Evol.">
        <title>Comparative Genomics of Early-Diverging Mushroom-Forming Fungi Provides Insights into the Origins of Lignocellulose Decay Capabilities.</title>
        <authorList>
            <person name="Nagy L.G."/>
            <person name="Riley R."/>
            <person name="Tritt A."/>
            <person name="Adam C."/>
            <person name="Daum C."/>
            <person name="Floudas D."/>
            <person name="Sun H."/>
            <person name="Yadav J.S."/>
            <person name="Pangilinan J."/>
            <person name="Larsson K.H."/>
            <person name="Matsuura K."/>
            <person name="Barry K."/>
            <person name="Labutti K."/>
            <person name="Kuo R."/>
            <person name="Ohm R.A."/>
            <person name="Bhattacharya S.S."/>
            <person name="Shirouzu T."/>
            <person name="Yoshinaga Y."/>
            <person name="Martin F.M."/>
            <person name="Grigoriev I.V."/>
            <person name="Hibbett D.S."/>
        </authorList>
    </citation>
    <scope>NUCLEOTIDE SEQUENCE [LARGE SCALE GENOMIC DNA]</scope>
    <source>
        <strain evidence="10 11">HHB12029</strain>
    </source>
</reference>